<dbReference type="InterPro" id="IPR018760">
    <property type="entry name" value="DUF2326"/>
</dbReference>
<accession>A0A251X6L7</accession>
<evidence type="ECO:0000259" key="2">
    <source>
        <dbReference type="Pfam" id="PF10088"/>
    </source>
</evidence>
<keyword evidence="1" id="KW-0175">Coiled coil</keyword>
<evidence type="ECO:0000256" key="1">
    <source>
        <dbReference type="SAM" id="Coils"/>
    </source>
</evidence>
<sequence length="565" mass="65913">MKLIKLSANKPSFKTISFNPNGLTLILGDASKDGKEGSSNGVGKTLALELVHYCLGANTPSIFKEKLKDWIFYLDFMINDQQYRVERSADGKKIYLNSEEIKLVDYRNWLNQCGVFDLNNKKDSLSFRSLLIRFARRLREDCVDPLKTHKEPDVEAQLRTFFLLDLDYNSIFIKQSHKKRLDDLKKTIKNWDDDPILHELFQAGNEPKLRLDWLNKEIPLLENDLAQFTVAENYHYLVLEAQGLTQQLRQIEKVIEIGHFQLQGIEKSLQQQSDISRLELLDLYKGLEQVFRPETLAHFEAVETFHQTFLENRKKRLEADKLQILQEIEQKDKERQKIGLLRDQLMKELQGKRALDEYTALSNKLATLKSERVKLQEYLKFKDKLEEEKQLLKEEMLRQDANTSDYVKTDPISEYKAFFQSIATQLYPHCMSGIVLENNTGDNQLRYKFSVQIEGDNSDGINDAKILCFDWLLLMKGKNHHVDFLWHDNRLFANMGSNPRAAWFKFALAQLENSDKQYIATVNIENYESMLEHLNHAQKEILGQAVVLKLRDDNVKNKLLGIQFG</sequence>
<evidence type="ECO:0000313" key="4">
    <source>
        <dbReference type="Proteomes" id="UP000194798"/>
    </source>
</evidence>
<feature type="coiled-coil region" evidence="1">
    <location>
        <begin position="368"/>
        <end position="402"/>
    </location>
</feature>
<evidence type="ECO:0000313" key="3">
    <source>
        <dbReference type="EMBL" id="OUD13547.1"/>
    </source>
</evidence>
<dbReference type="AlphaFoldDB" id="A0A251X6L7"/>
<dbReference type="RefSeq" id="WP_086488463.1">
    <property type="nucleotide sequence ID" value="NZ_MSLT01000013.1"/>
</dbReference>
<gene>
    <name evidence="3" type="ORF">TPSD3_10165</name>
</gene>
<proteinExistence type="predicted"/>
<comment type="caution">
    <text evidence="3">The sequence shown here is derived from an EMBL/GenBank/DDBJ whole genome shotgun (WGS) entry which is preliminary data.</text>
</comment>
<dbReference type="EMBL" id="MSLT01000013">
    <property type="protein sequence ID" value="OUD13547.1"/>
    <property type="molecule type" value="Genomic_DNA"/>
</dbReference>
<feature type="domain" description="DUF2326" evidence="2">
    <location>
        <begin position="425"/>
        <end position="564"/>
    </location>
</feature>
<reference evidence="3 4" key="1">
    <citation type="submission" date="2016-12" db="EMBL/GenBank/DDBJ databases">
        <title>Thioflexothrix psekupsii D3 genome sequencing and assembly.</title>
        <authorList>
            <person name="Fomenkov A."/>
            <person name="Vincze T."/>
            <person name="Grabovich M."/>
            <person name="Anton B.P."/>
            <person name="Dubinina G."/>
            <person name="Orlova M."/>
            <person name="Belousova E."/>
            <person name="Roberts R.J."/>
        </authorList>
    </citation>
    <scope>NUCLEOTIDE SEQUENCE [LARGE SCALE GENOMIC DNA]</scope>
    <source>
        <strain evidence="3">D3</strain>
    </source>
</reference>
<dbReference type="OrthoDB" id="9774685at2"/>
<name>A0A251X6L7_9GAMM</name>
<dbReference type="Gene3D" id="3.40.50.300">
    <property type="entry name" value="P-loop containing nucleotide triphosphate hydrolases"/>
    <property type="match status" value="1"/>
</dbReference>
<dbReference type="Pfam" id="PF10088">
    <property type="entry name" value="DUF2326"/>
    <property type="match status" value="1"/>
</dbReference>
<keyword evidence="4" id="KW-1185">Reference proteome</keyword>
<dbReference type="Proteomes" id="UP000194798">
    <property type="component" value="Unassembled WGS sequence"/>
</dbReference>
<organism evidence="3 4">
    <name type="scientific">Thioflexithrix psekupsensis</name>
    <dbReference type="NCBI Taxonomy" id="1570016"/>
    <lineage>
        <taxon>Bacteria</taxon>
        <taxon>Pseudomonadati</taxon>
        <taxon>Pseudomonadota</taxon>
        <taxon>Gammaproteobacteria</taxon>
        <taxon>Thiotrichales</taxon>
        <taxon>Thioflexithrix</taxon>
    </lineage>
</organism>
<protein>
    <recommendedName>
        <fullName evidence="2">DUF2326 domain-containing protein</fullName>
    </recommendedName>
</protein>
<dbReference type="InterPro" id="IPR027417">
    <property type="entry name" value="P-loop_NTPase"/>
</dbReference>